<sequence length="268" mass="30347">MTTESNLYAQQVTTVLSYALSVYGSFHYFLFHHHTAEYQTPFTGLWIITAIFWAFLLFTQLLFVLQFFVSNESVTSREQKNVSAIVGYHFTLFNILNFFWTYFFSRHSFVISFIILVANFFNLLSLYTLHKTYSVKTLGRFVVVHVSTAALPLSWVLYAIFWNGAALFHSHNHGLAARILANVLIWDFLLVPFMYLAFYGDWAIGFSSAFLTLGIGLGQFFTKAIALQWIFAFIIAGLVFIASALVAVGSTLTPNARQSSSEQAPLLA</sequence>
<keyword evidence="1" id="KW-0472">Membrane</keyword>
<dbReference type="PANTHER" id="PTHR37992:SF1">
    <property type="entry name" value="DUF1774-DOMAIN-CONTAINING PROTEIN"/>
    <property type="match status" value="1"/>
</dbReference>
<dbReference type="Pfam" id="PF08611">
    <property type="entry name" value="DUF1774"/>
    <property type="match status" value="1"/>
</dbReference>
<feature type="transmembrane region" description="Helical" evidence="1">
    <location>
        <begin position="81"/>
        <end position="103"/>
    </location>
</feature>
<dbReference type="GeneID" id="34518717"/>
<feature type="transmembrane region" description="Helical" evidence="1">
    <location>
        <begin position="43"/>
        <end position="69"/>
    </location>
</feature>
<evidence type="ECO:0008006" key="4">
    <source>
        <dbReference type="Google" id="ProtNLM"/>
    </source>
</evidence>
<name>W6MKP4_9ASCO</name>
<dbReference type="Proteomes" id="UP000019384">
    <property type="component" value="Unassembled WGS sequence"/>
</dbReference>
<feature type="transmembrane region" description="Helical" evidence="1">
    <location>
        <begin position="109"/>
        <end position="129"/>
    </location>
</feature>
<reference evidence="2" key="2">
    <citation type="submission" date="2014-02" db="EMBL/GenBank/DDBJ databases">
        <title>Complete DNA sequence of /Kuraishia capsulata/ illustrates novel genomic features among budding yeasts (/Saccharomycotina/).</title>
        <authorList>
            <person name="Morales L."/>
            <person name="Noel B."/>
            <person name="Porcel B."/>
            <person name="Marcet-Houben M."/>
            <person name="Hullo M-F."/>
            <person name="Sacerdot C."/>
            <person name="Tekaia F."/>
            <person name="Leh-Louis V."/>
            <person name="Despons L."/>
            <person name="Khanna V."/>
            <person name="Aury J-M."/>
            <person name="Barbe V."/>
            <person name="Couloux A."/>
            <person name="Labadie K."/>
            <person name="Pelletier E."/>
            <person name="Souciet J-L."/>
            <person name="Boekhout T."/>
            <person name="Gabaldon T."/>
            <person name="Wincker P."/>
            <person name="Dujon B."/>
        </authorList>
    </citation>
    <scope>NUCLEOTIDE SEQUENCE</scope>
    <source>
        <strain evidence="2">CBS 1993</strain>
    </source>
</reference>
<dbReference type="OrthoDB" id="3342455at2759"/>
<feature type="transmembrane region" description="Helical" evidence="1">
    <location>
        <begin position="202"/>
        <end position="221"/>
    </location>
</feature>
<dbReference type="InterPro" id="IPR013920">
    <property type="entry name" value="DUF1774_fun"/>
</dbReference>
<feature type="transmembrane region" description="Helical" evidence="1">
    <location>
        <begin position="175"/>
        <end position="195"/>
    </location>
</feature>
<organism evidence="2 3">
    <name type="scientific">Kuraishia capsulata CBS 1993</name>
    <dbReference type="NCBI Taxonomy" id="1382522"/>
    <lineage>
        <taxon>Eukaryota</taxon>
        <taxon>Fungi</taxon>
        <taxon>Dikarya</taxon>
        <taxon>Ascomycota</taxon>
        <taxon>Saccharomycotina</taxon>
        <taxon>Pichiomycetes</taxon>
        <taxon>Pichiales</taxon>
        <taxon>Pichiaceae</taxon>
        <taxon>Kuraishia</taxon>
    </lineage>
</organism>
<keyword evidence="1" id="KW-1133">Transmembrane helix</keyword>
<dbReference type="PANTHER" id="PTHR37992">
    <property type="entry name" value="EXPRESSED PROTEIN"/>
    <property type="match status" value="1"/>
</dbReference>
<accession>W6MKP4</accession>
<evidence type="ECO:0000313" key="2">
    <source>
        <dbReference type="EMBL" id="CDK25317.1"/>
    </source>
</evidence>
<dbReference type="AlphaFoldDB" id="W6MKP4"/>
<feature type="transmembrane region" description="Helical" evidence="1">
    <location>
        <begin position="141"/>
        <end position="163"/>
    </location>
</feature>
<dbReference type="STRING" id="1382522.W6MKP4"/>
<proteinExistence type="predicted"/>
<feature type="transmembrane region" description="Helical" evidence="1">
    <location>
        <begin position="227"/>
        <end position="248"/>
    </location>
</feature>
<protein>
    <recommendedName>
        <fullName evidence="4">DUF1774-domain-containing protein</fullName>
    </recommendedName>
</protein>
<dbReference type="RefSeq" id="XP_022457329.1">
    <property type="nucleotide sequence ID" value="XM_022603448.1"/>
</dbReference>
<dbReference type="EMBL" id="HG793126">
    <property type="protein sequence ID" value="CDK25317.1"/>
    <property type="molecule type" value="Genomic_DNA"/>
</dbReference>
<evidence type="ECO:0000313" key="3">
    <source>
        <dbReference type="Proteomes" id="UP000019384"/>
    </source>
</evidence>
<keyword evidence="1" id="KW-0812">Transmembrane</keyword>
<reference evidence="2" key="1">
    <citation type="submission" date="2013-12" db="EMBL/GenBank/DDBJ databases">
        <authorList>
            <person name="Genoscope - CEA"/>
        </authorList>
    </citation>
    <scope>NUCLEOTIDE SEQUENCE</scope>
    <source>
        <strain evidence="2">CBS 1993</strain>
    </source>
</reference>
<feature type="transmembrane region" description="Helical" evidence="1">
    <location>
        <begin position="12"/>
        <end position="31"/>
    </location>
</feature>
<gene>
    <name evidence="2" type="ORF">KUCA_T00001286001</name>
</gene>
<dbReference type="HOGENOM" id="CLU_061220_0_0_1"/>
<keyword evidence="3" id="KW-1185">Reference proteome</keyword>
<evidence type="ECO:0000256" key="1">
    <source>
        <dbReference type="SAM" id="Phobius"/>
    </source>
</evidence>